<sequence length="132" mass="13824">MAGDGCGTVDSKQPGVHPQAEHALMAQLNAVSRQVLGHVPGDTGEKFGLKHVEPGCAKFLWTGTSAGPRQTLPGPESTSSKQHPTAQSSPSPMPPLELFQFLHALLQSLLSNQINHMSAISAPAVLTNALDL</sequence>
<feature type="region of interest" description="Disordered" evidence="1">
    <location>
        <begin position="62"/>
        <end position="94"/>
    </location>
</feature>
<dbReference type="AlphaFoldDB" id="A0A4Z2IHV8"/>
<organism evidence="2 3">
    <name type="scientific">Liparis tanakae</name>
    <name type="common">Tanaka's snailfish</name>
    <dbReference type="NCBI Taxonomy" id="230148"/>
    <lineage>
        <taxon>Eukaryota</taxon>
        <taxon>Metazoa</taxon>
        <taxon>Chordata</taxon>
        <taxon>Craniata</taxon>
        <taxon>Vertebrata</taxon>
        <taxon>Euteleostomi</taxon>
        <taxon>Actinopterygii</taxon>
        <taxon>Neopterygii</taxon>
        <taxon>Teleostei</taxon>
        <taxon>Neoteleostei</taxon>
        <taxon>Acanthomorphata</taxon>
        <taxon>Eupercaria</taxon>
        <taxon>Perciformes</taxon>
        <taxon>Cottioidei</taxon>
        <taxon>Cottales</taxon>
        <taxon>Liparidae</taxon>
        <taxon>Liparis</taxon>
    </lineage>
</organism>
<evidence type="ECO:0000313" key="2">
    <source>
        <dbReference type="EMBL" id="TNN77516.1"/>
    </source>
</evidence>
<dbReference type="OrthoDB" id="8931359at2759"/>
<name>A0A4Z2IHV8_9TELE</name>
<evidence type="ECO:0000256" key="1">
    <source>
        <dbReference type="SAM" id="MobiDB-lite"/>
    </source>
</evidence>
<reference evidence="2 3" key="1">
    <citation type="submission" date="2019-03" db="EMBL/GenBank/DDBJ databases">
        <title>First draft genome of Liparis tanakae, snailfish: a comprehensive survey of snailfish specific genes.</title>
        <authorList>
            <person name="Kim W."/>
            <person name="Song I."/>
            <person name="Jeong J.-H."/>
            <person name="Kim D."/>
            <person name="Kim S."/>
            <person name="Ryu S."/>
            <person name="Song J.Y."/>
            <person name="Lee S.K."/>
        </authorList>
    </citation>
    <scope>NUCLEOTIDE SEQUENCE [LARGE SCALE GENOMIC DNA]</scope>
    <source>
        <tissue evidence="2">Muscle</tissue>
    </source>
</reference>
<gene>
    <name evidence="2" type="ORF">EYF80_012330</name>
</gene>
<evidence type="ECO:0000313" key="3">
    <source>
        <dbReference type="Proteomes" id="UP000314294"/>
    </source>
</evidence>
<keyword evidence="3" id="KW-1185">Reference proteome</keyword>
<comment type="caution">
    <text evidence="2">The sequence shown here is derived from an EMBL/GenBank/DDBJ whole genome shotgun (WGS) entry which is preliminary data.</text>
</comment>
<accession>A0A4Z2IHV8</accession>
<feature type="compositionally biased region" description="Polar residues" evidence="1">
    <location>
        <begin position="76"/>
        <end position="90"/>
    </location>
</feature>
<proteinExistence type="predicted"/>
<dbReference type="Proteomes" id="UP000314294">
    <property type="component" value="Unassembled WGS sequence"/>
</dbReference>
<protein>
    <submittedName>
        <fullName evidence="2">Uncharacterized protein</fullName>
    </submittedName>
</protein>
<dbReference type="EMBL" id="SRLO01000082">
    <property type="protein sequence ID" value="TNN77516.1"/>
    <property type="molecule type" value="Genomic_DNA"/>
</dbReference>